<dbReference type="Proteomes" id="UP000046392">
    <property type="component" value="Unplaced"/>
</dbReference>
<dbReference type="Gene3D" id="1.20.1070.10">
    <property type="entry name" value="Rhodopsin 7-helix transmembrane proteins"/>
    <property type="match status" value="1"/>
</dbReference>
<evidence type="ECO:0000313" key="8">
    <source>
        <dbReference type="WBParaSite" id="SPAL_0001010200.1"/>
    </source>
</evidence>
<dbReference type="InterPro" id="IPR000276">
    <property type="entry name" value="GPCR_Rhodpsn"/>
</dbReference>
<dbReference type="CDD" id="cd00637">
    <property type="entry name" value="7tm_classA_rhodopsin-like"/>
    <property type="match status" value="1"/>
</dbReference>
<dbReference type="InterPro" id="IPR019424">
    <property type="entry name" value="7TM_GPCR_Srsx"/>
</dbReference>
<proteinExistence type="predicted"/>
<evidence type="ECO:0000256" key="2">
    <source>
        <dbReference type="ARBA" id="ARBA00022692"/>
    </source>
</evidence>
<evidence type="ECO:0000256" key="1">
    <source>
        <dbReference type="ARBA" id="ARBA00004370"/>
    </source>
</evidence>
<keyword evidence="7" id="KW-1185">Reference proteome</keyword>
<dbReference type="SMART" id="SM01381">
    <property type="entry name" value="7TM_GPCR_Srsx"/>
    <property type="match status" value="1"/>
</dbReference>
<dbReference type="PROSITE" id="PS50262">
    <property type="entry name" value="G_PROTEIN_RECEP_F1_2"/>
    <property type="match status" value="1"/>
</dbReference>
<dbReference type="SUPFAM" id="SSF81321">
    <property type="entry name" value="Family A G protein-coupled receptor-like"/>
    <property type="match status" value="1"/>
</dbReference>
<reference evidence="8" key="1">
    <citation type="submission" date="2017-02" db="UniProtKB">
        <authorList>
            <consortium name="WormBaseParasite"/>
        </authorList>
    </citation>
    <scope>IDENTIFICATION</scope>
</reference>
<evidence type="ECO:0000256" key="5">
    <source>
        <dbReference type="SAM" id="Phobius"/>
    </source>
</evidence>
<accession>A0A0N5BWA0</accession>
<protein>
    <submittedName>
        <fullName evidence="8">G_PROTEIN_RECEP_F1_2 domain-containing protein</fullName>
    </submittedName>
</protein>
<dbReference type="PANTHER" id="PTHR23360:SF16">
    <property type="entry name" value="G-PROTEIN COUPLED RECEPTORS FAMILY 1 PROFILE DOMAIN-CONTAINING PROTEIN"/>
    <property type="match status" value="1"/>
</dbReference>
<feature type="transmembrane region" description="Helical" evidence="5">
    <location>
        <begin position="89"/>
        <end position="110"/>
    </location>
</feature>
<evidence type="ECO:0000259" key="6">
    <source>
        <dbReference type="PROSITE" id="PS50262"/>
    </source>
</evidence>
<sequence length="315" mass="35889">MSSTNSVIPTTGLVSNFMIYGTLAVSIFGFIGNLLILLTTIKTRHLRNRCNYLIGSLAFSDCIVCIYLIQLRIFMIFDMYLVKNSFCFYTSLYGLIFLNIQAGLGLIIGLDRLIAVKYPFYYNRIDDKSYFVTSFLSVIVYSLIISGIGFFYSSNLVITPVCMPPTAYNNHSRMIWIVSNVVIVIIVITIFFFTWNALRKCIKNMASSAEKSSLKQIQRVLSSLYVIIGVYSSTWVITVLSLLITQVFLPNTALAKIFEQQLAWLVIINASASFPIYMWRTKDYRDAFIAMIFFKNQHNRNNTVIVATKNRVTST</sequence>
<dbReference type="PRINTS" id="PR00237">
    <property type="entry name" value="GPCRRHODOPSN"/>
</dbReference>
<keyword evidence="3 5" id="KW-1133">Transmembrane helix</keyword>
<organism evidence="7 8">
    <name type="scientific">Strongyloides papillosus</name>
    <name type="common">Intestinal threadworm</name>
    <dbReference type="NCBI Taxonomy" id="174720"/>
    <lineage>
        <taxon>Eukaryota</taxon>
        <taxon>Metazoa</taxon>
        <taxon>Ecdysozoa</taxon>
        <taxon>Nematoda</taxon>
        <taxon>Chromadorea</taxon>
        <taxon>Rhabditida</taxon>
        <taxon>Tylenchina</taxon>
        <taxon>Panagrolaimomorpha</taxon>
        <taxon>Strongyloidoidea</taxon>
        <taxon>Strongyloididae</taxon>
        <taxon>Strongyloides</taxon>
    </lineage>
</organism>
<dbReference type="InterPro" id="IPR047130">
    <property type="entry name" value="7TM_GPCR_Srsx_nematod"/>
</dbReference>
<evidence type="ECO:0000313" key="7">
    <source>
        <dbReference type="Proteomes" id="UP000046392"/>
    </source>
</evidence>
<feature type="transmembrane region" description="Helical" evidence="5">
    <location>
        <begin position="261"/>
        <end position="279"/>
    </location>
</feature>
<dbReference type="PANTHER" id="PTHR23360">
    <property type="entry name" value="G-PROTEIN COUPLED RECEPTORS FAMILY 1 PROFILE DOMAIN-CONTAINING PROTEIN-RELATED"/>
    <property type="match status" value="1"/>
</dbReference>
<keyword evidence="4 5" id="KW-0472">Membrane</keyword>
<feature type="transmembrane region" description="Helical" evidence="5">
    <location>
        <begin position="219"/>
        <end position="249"/>
    </location>
</feature>
<dbReference type="GO" id="GO:0016020">
    <property type="term" value="C:membrane"/>
    <property type="evidence" value="ECO:0007669"/>
    <property type="project" value="UniProtKB-SubCell"/>
</dbReference>
<feature type="transmembrane region" description="Helical" evidence="5">
    <location>
        <begin position="50"/>
        <end position="69"/>
    </location>
</feature>
<dbReference type="WBParaSite" id="SPAL_0001010200.1">
    <property type="protein sequence ID" value="SPAL_0001010200.1"/>
    <property type="gene ID" value="SPAL_0001010200"/>
</dbReference>
<feature type="transmembrane region" description="Helical" evidence="5">
    <location>
        <begin position="17"/>
        <end position="38"/>
    </location>
</feature>
<dbReference type="Pfam" id="PF10320">
    <property type="entry name" value="7TM_GPCR_Srsx"/>
    <property type="match status" value="1"/>
</dbReference>
<dbReference type="AlphaFoldDB" id="A0A0N5BWA0"/>
<feature type="domain" description="G-protein coupled receptors family 1 profile" evidence="6">
    <location>
        <begin position="32"/>
        <end position="277"/>
    </location>
</feature>
<name>A0A0N5BWA0_STREA</name>
<dbReference type="InterPro" id="IPR017452">
    <property type="entry name" value="GPCR_Rhodpsn_7TM"/>
</dbReference>
<evidence type="ECO:0000256" key="4">
    <source>
        <dbReference type="ARBA" id="ARBA00023136"/>
    </source>
</evidence>
<dbReference type="GO" id="GO:0004930">
    <property type="term" value="F:G protein-coupled receptor activity"/>
    <property type="evidence" value="ECO:0007669"/>
    <property type="project" value="InterPro"/>
</dbReference>
<evidence type="ECO:0000256" key="3">
    <source>
        <dbReference type="ARBA" id="ARBA00022989"/>
    </source>
</evidence>
<comment type="subcellular location">
    <subcellularLocation>
        <location evidence="1">Membrane</location>
    </subcellularLocation>
</comment>
<feature type="transmembrane region" description="Helical" evidence="5">
    <location>
        <begin position="174"/>
        <end position="198"/>
    </location>
</feature>
<keyword evidence="2 5" id="KW-0812">Transmembrane</keyword>
<feature type="transmembrane region" description="Helical" evidence="5">
    <location>
        <begin position="130"/>
        <end position="154"/>
    </location>
</feature>